<dbReference type="Gene3D" id="1.20.144.10">
    <property type="entry name" value="Phosphatidic acid phosphatase type 2/haloperoxidase"/>
    <property type="match status" value="1"/>
</dbReference>
<feature type="transmembrane region" description="Helical" evidence="1">
    <location>
        <begin position="7"/>
        <end position="27"/>
    </location>
</feature>
<sequence length="223" mass="25655">MRLIKENILALCLLLSIPLLSIIYGVLNDGERGARQLITAVDHKIPFIEIFVVPYLLWYAFIFLMFVYLCVFDRAIYYRTLLSFCVGMLICYAVYFFFQTTVPRPEVNGDGFITSLVKYVYGADQPFNCFPSIHVLTSYLMILAIRHSKTWTIKRDVIVSTIAFSIILSTLFLKQHVVLDAVAGILLGSLLFKLFYYLEAEMVFAFFKRLFKSKAKLPSSEKS</sequence>
<keyword evidence="1" id="KW-1133">Transmembrane helix</keyword>
<feature type="transmembrane region" description="Helical" evidence="1">
    <location>
        <begin position="47"/>
        <end position="69"/>
    </location>
</feature>
<comment type="caution">
    <text evidence="3">The sequence shown here is derived from an EMBL/GenBank/DDBJ whole genome shotgun (WGS) entry which is preliminary data.</text>
</comment>
<feature type="transmembrane region" description="Helical" evidence="1">
    <location>
        <begin position="76"/>
        <end position="98"/>
    </location>
</feature>
<dbReference type="Pfam" id="PF01569">
    <property type="entry name" value="PAP2"/>
    <property type="match status" value="1"/>
</dbReference>
<dbReference type="InterPro" id="IPR036938">
    <property type="entry name" value="PAP2/HPO_sf"/>
</dbReference>
<reference evidence="3 4" key="1">
    <citation type="submission" date="2023-07" db="EMBL/GenBank/DDBJ databases">
        <title>Sorghum-associated microbial communities from plants grown in Nebraska, USA.</title>
        <authorList>
            <person name="Schachtman D."/>
        </authorList>
    </citation>
    <scope>NUCLEOTIDE SEQUENCE [LARGE SCALE GENOMIC DNA]</scope>
    <source>
        <strain evidence="3 4">BE211</strain>
    </source>
</reference>
<gene>
    <name evidence="3" type="ORF">J2X07_000242</name>
</gene>
<accession>A0ABU1TVS0</accession>
<feature type="domain" description="Phosphatidic acid phosphatase type 2/haloperoxidase" evidence="2">
    <location>
        <begin position="81"/>
        <end position="198"/>
    </location>
</feature>
<organism evidence="3 4">
    <name type="scientific">Fictibacillus barbaricus</name>
    <dbReference type="NCBI Taxonomy" id="182136"/>
    <lineage>
        <taxon>Bacteria</taxon>
        <taxon>Bacillati</taxon>
        <taxon>Bacillota</taxon>
        <taxon>Bacilli</taxon>
        <taxon>Bacillales</taxon>
        <taxon>Fictibacillaceae</taxon>
        <taxon>Fictibacillus</taxon>
    </lineage>
</organism>
<protein>
    <submittedName>
        <fullName evidence="3">Membrane-associated phospholipid phosphatase</fullName>
    </submittedName>
</protein>
<name>A0ABU1TVS0_9BACL</name>
<feature type="transmembrane region" description="Helical" evidence="1">
    <location>
        <begin position="185"/>
        <end position="207"/>
    </location>
</feature>
<dbReference type="EMBL" id="JAVDWA010000001">
    <property type="protein sequence ID" value="MDR7071267.1"/>
    <property type="molecule type" value="Genomic_DNA"/>
</dbReference>
<keyword evidence="1" id="KW-0812">Transmembrane</keyword>
<evidence type="ECO:0000259" key="2">
    <source>
        <dbReference type="Pfam" id="PF01569"/>
    </source>
</evidence>
<dbReference type="SUPFAM" id="SSF48317">
    <property type="entry name" value="Acid phosphatase/Vanadium-dependent haloperoxidase"/>
    <property type="match status" value="1"/>
</dbReference>
<feature type="transmembrane region" description="Helical" evidence="1">
    <location>
        <begin position="157"/>
        <end position="173"/>
    </location>
</feature>
<evidence type="ECO:0000313" key="3">
    <source>
        <dbReference type="EMBL" id="MDR7071267.1"/>
    </source>
</evidence>
<keyword evidence="4" id="KW-1185">Reference proteome</keyword>
<evidence type="ECO:0000313" key="4">
    <source>
        <dbReference type="Proteomes" id="UP001258181"/>
    </source>
</evidence>
<proteinExistence type="predicted"/>
<keyword evidence="1" id="KW-0472">Membrane</keyword>
<dbReference type="CDD" id="cd03386">
    <property type="entry name" value="PAP2_Aur1_like"/>
    <property type="match status" value="1"/>
</dbReference>
<feature type="transmembrane region" description="Helical" evidence="1">
    <location>
        <begin position="125"/>
        <end position="145"/>
    </location>
</feature>
<evidence type="ECO:0000256" key="1">
    <source>
        <dbReference type="SAM" id="Phobius"/>
    </source>
</evidence>
<dbReference type="RefSeq" id="WP_310255747.1">
    <property type="nucleotide sequence ID" value="NZ_JAVDWA010000001.1"/>
</dbReference>
<dbReference type="InterPro" id="IPR000326">
    <property type="entry name" value="PAP2/HPO"/>
</dbReference>
<dbReference type="Proteomes" id="UP001258181">
    <property type="component" value="Unassembled WGS sequence"/>
</dbReference>